<keyword evidence="3" id="KW-1185">Reference proteome</keyword>
<evidence type="ECO:0000313" key="3">
    <source>
        <dbReference type="Proteomes" id="UP000192380"/>
    </source>
</evidence>
<feature type="compositionally biased region" description="Basic and acidic residues" evidence="1">
    <location>
        <begin position="31"/>
        <end position="51"/>
    </location>
</feature>
<name>A0ABM6KAI5_PANSE</name>
<evidence type="ECO:0000256" key="1">
    <source>
        <dbReference type="SAM" id="MobiDB-lite"/>
    </source>
</evidence>
<sequence>MDLFQKHIAGPVVVIITPLRFHGVCHQEKTAAYSQHRDSDDRPGDAFREPEQPALRSDSTMAGVYLL</sequence>
<evidence type="ECO:0000313" key="2">
    <source>
        <dbReference type="EMBL" id="ARF51761.1"/>
    </source>
</evidence>
<dbReference type="Proteomes" id="UP000192380">
    <property type="component" value="Chromosome"/>
</dbReference>
<protein>
    <submittedName>
        <fullName evidence="2">Uncharacterized protein</fullName>
    </submittedName>
</protein>
<dbReference type="EMBL" id="CP017581">
    <property type="protein sequence ID" value="ARF51761.1"/>
    <property type="molecule type" value="Genomic_DNA"/>
</dbReference>
<organism evidence="2 3">
    <name type="scientific">Pantoea stewartii subsp. stewartii DC283</name>
    <dbReference type="NCBI Taxonomy" id="660596"/>
    <lineage>
        <taxon>Bacteria</taxon>
        <taxon>Pseudomonadati</taxon>
        <taxon>Pseudomonadota</taxon>
        <taxon>Gammaproteobacteria</taxon>
        <taxon>Enterobacterales</taxon>
        <taxon>Erwiniaceae</taxon>
        <taxon>Pantoea</taxon>
    </lineage>
</organism>
<feature type="region of interest" description="Disordered" evidence="1">
    <location>
        <begin position="31"/>
        <end position="59"/>
    </location>
</feature>
<gene>
    <name evidence="2" type="ORF">DSJ_22360</name>
</gene>
<accession>A0ABM6KAI5</accession>
<reference evidence="2 3" key="1">
    <citation type="submission" date="2016-10" db="EMBL/GenBank/DDBJ databases">
        <title>Complete Genome Assembly of Pantoea stewartii subsp. stewartii DC283, a Corn Pathogen.</title>
        <authorList>
            <person name="Duong D.A."/>
            <person name="Stevens A.M."/>
            <person name="Jensen R.V."/>
        </authorList>
    </citation>
    <scope>NUCLEOTIDE SEQUENCE [LARGE SCALE GENOMIC DNA]</scope>
    <source>
        <strain evidence="2 3">DC283</strain>
    </source>
</reference>
<proteinExistence type="predicted"/>